<gene>
    <name evidence="1" type="ORF">K443DRAFT_95101</name>
</gene>
<name>A0A0C9Y5S5_9AGAR</name>
<keyword evidence="2" id="KW-1185">Reference proteome</keyword>
<sequence length="52" mass="6271">CNLKGQKRREVRVSALQRYRAFSVWWAVIIRDNGDERCALQHSRDISHFLVW</sequence>
<feature type="non-terminal residue" evidence="1">
    <location>
        <position position="1"/>
    </location>
</feature>
<evidence type="ECO:0000313" key="2">
    <source>
        <dbReference type="Proteomes" id="UP000054477"/>
    </source>
</evidence>
<dbReference type="AlphaFoldDB" id="A0A0C9Y5S5"/>
<proteinExistence type="predicted"/>
<dbReference type="EMBL" id="KN838580">
    <property type="protein sequence ID" value="KIK03393.1"/>
    <property type="molecule type" value="Genomic_DNA"/>
</dbReference>
<evidence type="ECO:0000313" key="1">
    <source>
        <dbReference type="EMBL" id="KIK03393.1"/>
    </source>
</evidence>
<dbReference type="Proteomes" id="UP000054477">
    <property type="component" value="Unassembled WGS sequence"/>
</dbReference>
<organism evidence="1 2">
    <name type="scientific">Laccaria amethystina LaAM-08-1</name>
    <dbReference type="NCBI Taxonomy" id="1095629"/>
    <lineage>
        <taxon>Eukaryota</taxon>
        <taxon>Fungi</taxon>
        <taxon>Dikarya</taxon>
        <taxon>Basidiomycota</taxon>
        <taxon>Agaricomycotina</taxon>
        <taxon>Agaricomycetes</taxon>
        <taxon>Agaricomycetidae</taxon>
        <taxon>Agaricales</taxon>
        <taxon>Agaricineae</taxon>
        <taxon>Hydnangiaceae</taxon>
        <taxon>Laccaria</taxon>
    </lineage>
</organism>
<dbReference type="HOGENOM" id="CLU_3055988_0_0_1"/>
<reference evidence="2" key="2">
    <citation type="submission" date="2015-01" db="EMBL/GenBank/DDBJ databases">
        <title>Evolutionary Origins and Diversification of the Mycorrhizal Mutualists.</title>
        <authorList>
            <consortium name="DOE Joint Genome Institute"/>
            <consortium name="Mycorrhizal Genomics Consortium"/>
            <person name="Kohler A."/>
            <person name="Kuo A."/>
            <person name="Nagy L.G."/>
            <person name="Floudas D."/>
            <person name="Copeland A."/>
            <person name="Barry K.W."/>
            <person name="Cichocki N."/>
            <person name="Veneault-Fourrey C."/>
            <person name="LaButti K."/>
            <person name="Lindquist E.A."/>
            <person name="Lipzen A."/>
            <person name="Lundell T."/>
            <person name="Morin E."/>
            <person name="Murat C."/>
            <person name="Riley R."/>
            <person name="Ohm R."/>
            <person name="Sun H."/>
            <person name="Tunlid A."/>
            <person name="Henrissat B."/>
            <person name="Grigoriev I.V."/>
            <person name="Hibbett D.S."/>
            <person name="Martin F."/>
        </authorList>
    </citation>
    <scope>NUCLEOTIDE SEQUENCE [LARGE SCALE GENOMIC DNA]</scope>
    <source>
        <strain evidence="2">LaAM-08-1</strain>
    </source>
</reference>
<reference evidence="1 2" key="1">
    <citation type="submission" date="2014-04" db="EMBL/GenBank/DDBJ databases">
        <authorList>
            <consortium name="DOE Joint Genome Institute"/>
            <person name="Kuo A."/>
            <person name="Kohler A."/>
            <person name="Nagy L.G."/>
            <person name="Floudas D."/>
            <person name="Copeland A."/>
            <person name="Barry K.W."/>
            <person name="Cichocki N."/>
            <person name="Veneault-Fourrey C."/>
            <person name="LaButti K."/>
            <person name="Lindquist E.A."/>
            <person name="Lipzen A."/>
            <person name="Lundell T."/>
            <person name="Morin E."/>
            <person name="Murat C."/>
            <person name="Sun H."/>
            <person name="Tunlid A."/>
            <person name="Henrissat B."/>
            <person name="Grigoriev I.V."/>
            <person name="Hibbett D.S."/>
            <person name="Martin F."/>
            <person name="Nordberg H.P."/>
            <person name="Cantor M.N."/>
            <person name="Hua S.X."/>
        </authorList>
    </citation>
    <scope>NUCLEOTIDE SEQUENCE [LARGE SCALE GENOMIC DNA]</scope>
    <source>
        <strain evidence="1 2">LaAM-08-1</strain>
    </source>
</reference>
<protein>
    <submittedName>
        <fullName evidence="1">Uncharacterized protein</fullName>
    </submittedName>
</protein>
<accession>A0A0C9Y5S5</accession>